<accession>A0ABW3LJ67</accession>
<evidence type="ECO:0008006" key="3">
    <source>
        <dbReference type="Google" id="ProtNLM"/>
    </source>
</evidence>
<reference evidence="2" key="1">
    <citation type="journal article" date="2019" name="Int. J. Syst. Evol. Microbiol.">
        <title>The Global Catalogue of Microorganisms (GCM) 10K type strain sequencing project: providing services to taxonomists for standard genome sequencing and annotation.</title>
        <authorList>
            <consortium name="The Broad Institute Genomics Platform"/>
            <consortium name="The Broad Institute Genome Sequencing Center for Infectious Disease"/>
            <person name="Wu L."/>
            <person name="Ma J."/>
        </authorList>
    </citation>
    <scope>NUCLEOTIDE SEQUENCE [LARGE SCALE GENOMIC DNA]</scope>
    <source>
        <strain evidence="2">CCUG 56754</strain>
    </source>
</reference>
<keyword evidence="2" id="KW-1185">Reference proteome</keyword>
<protein>
    <recommendedName>
        <fullName evidence="3">Type II toxin-antitoxin system RelE/ParE family toxin</fullName>
    </recommendedName>
</protein>
<organism evidence="1 2">
    <name type="scientific">Virgibacillus byunsanensis</name>
    <dbReference type="NCBI Taxonomy" id="570945"/>
    <lineage>
        <taxon>Bacteria</taxon>
        <taxon>Bacillati</taxon>
        <taxon>Bacillota</taxon>
        <taxon>Bacilli</taxon>
        <taxon>Bacillales</taxon>
        <taxon>Bacillaceae</taxon>
        <taxon>Virgibacillus</taxon>
    </lineage>
</organism>
<sequence>MREGNKFRVLFTEEFILCLDHIQDFFANQNQEVLEWWYQKEDEIIDYISDLLSIYPLTGVELTSGPFKGLRQLTYGKSRHRMLNYVIYYAVYVDDYRADVINMLPTRSKRKRV</sequence>
<evidence type="ECO:0000313" key="2">
    <source>
        <dbReference type="Proteomes" id="UP001597040"/>
    </source>
</evidence>
<name>A0ABW3LJ67_9BACI</name>
<evidence type="ECO:0000313" key="1">
    <source>
        <dbReference type="EMBL" id="MFD1037254.1"/>
    </source>
</evidence>
<proteinExistence type="predicted"/>
<comment type="caution">
    <text evidence="1">The sequence shown here is derived from an EMBL/GenBank/DDBJ whole genome shotgun (WGS) entry which is preliminary data.</text>
</comment>
<dbReference type="Proteomes" id="UP001597040">
    <property type="component" value="Unassembled WGS sequence"/>
</dbReference>
<dbReference type="EMBL" id="JBHTKJ010000007">
    <property type="protein sequence ID" value="MFD1037254.1"/>
    <property type="molecule type" value="Genomic_DNA"/>
</dbReference>
<gene>
    <name evidence="1" type="ORF">ACFQ3N_02290</name>
</gene>
<dbReference type="RefSeq" id="WP_390359157.1">
    <property type="nucleotide sequence ID" value="NZ_JBHTKJ010000007.1"/>
</dbReference>